<dbReference type="PANTHER" id="PTHR28018:SF3">
    <property type="entry name" value="RESPIRATORY SUPERCOMPLEX FACTOR 2, MITOCHONDRIAL"/>
    <property type="match status" value="1"/>
</dbReference>
<evidence type="ECO:0000256" key="4">
    <source>
        <dbReference type="ARBA" id="ARBA00023136"/>
    </source>
</evidence>
<dbReference type="GeneID" id="90074174"/>
<name>A0AAV5QNE9_9ASCO</name>
<comment type="subcellular location">
    <subcellularLocation>
        <location evidence="1">Mitochondrion</location>
    </subcellularLocation>
</comment>
<evidence type="ECO:0000256" key="1">
    <source>
        <dbReference type="ARBA" id="ARBA00004173"/>
    </source>
</evidence>
<feature type="domain" description="HIG1" evidence="6">
    <location>
        <begin position="88"/>
        <end position="179"/>
    </location>
</feature>
<gene>
    <name evidence="7" type="ORF">DASC09_035240</name>
</gene>
<dbReference type="GO" id="GO:0033617">
    <property type="term" value="P:mitochondrial respiratory chain complex IV assembly"/>
    <property type="evidence" value="ECO:0007669"/>
    <property type="project" value="TreeGrafter"/>
</dbReference>
<dbReference type="PANTHER" id="PTHR28018">
    <property type="entry name" value="RESPIRATORY SUPERCOMPLEX FACTOR 2, MITOCHONDRIAL"/>
    <property type="match status" value="1"/>
</dbReference>
<evidence type="ECO:0000256" key="3">
    <source>
        <dbReference type="ARBA" id="ARBA00022989"/>
    </source>
</evidence>
<accession>A0AAV5QNE9</accession>
<evidence type="ECO:0000256" key="5">
    <source>
        <dbReference type="SAM" id="Phobius"/>
    </source>
</evidence>
<dbReference type="AlphaFoldDB" id="A0AAV5QNE9"/>
<feature type="transmembrane region" description="Helical" evidence="5">
    <location>
        <begin position="15"/>
        <end position="37"/>
    </location>
</feature>
<dbReference type="GO" id="GO:0005739">
    <property type="term" value="C:mitochondrion"/>
    <property type="evidence" value="ECO:0007669"/>
    <property type="project" value="UniProtKB-SubCell"/>
</dbReference>
<proteinExistence type="predicted"/>
<keyword evidence="8" id="KW-1185">Reference proteome</keyword>
<evidence type="ECO:0000313" key="7">
    <source>
        <dbReference type="EMBL" id="GMM36199.1"/>
    </source>
</evidence>
<dbReference type="Proteomes" id="UP001360560">
    <property type="component" value="Unassembled WGS sequence"/>
</dbReference>
<dbReference type="Pfam" id="PF04588">
    <property type="entry name" value="HIG_1_N"/>
    <property type="match status" value="1"/>
</dbReference>
<reference evidence="7 8" key="1">
    <citation type="journal article" date="2023" name="Elife">
        <title>Identification of key yeast species and microbe-microbe interactions impacting larval growth of Drosophila in the wild.</title>
        <authorList>
            <person name="Mure A."/>
            <person name="Sugiura Y."/>
            <person name="Maeda R."/>
            <person name="Honda K."/>
            <person name="Sakurai N."/>
            <person name="Takahashi Y."/>
            <person name="Watada M."/>
            <person name="Katoh T."/>
            <person name="Gotoh A."/>
            <person name="Gotoh Y."/>
            <person name="Taniguchi I."/>
            <person name="Nakamura K."/>
            <person name="Hayashi T."/>
            <person name="Katayama T."/>
            <person name="Uemura T."/>
            <person name="Hattori Y."/>
        </authorList>
    </citation>
    <scope>NUCLEOTIDE SEQUENCE [LARGE SCALE GENOMIC DNA]</scope>
    <source>
        <strain evidence="7 8">SC-9</strain>
    </source>
</reference>
<dbReference type="InterPro" id="IPR040153">
    <property type="entry name" value="Rcf2"/>
</dbReference>
<dbReference type="PROSITE" id="PS51503">
    <property type="entry name" value="HIG1"/>
    <property type="match status" value="1"/>
</dbReference>
<keyword evidence="4 5" id="KW-0472">Membrane</keyword>
<keyword evidence="2 5" id="KW-0812">Transmembrane</keyword>
<keyword evidence="3 5" id="KW-1133">Transmembrane helix</keyword>
<protein>
    <submittedName>
        <fullName evidence="7">Rcf2 protein</fullName>
    </submittedName>
</protein>
<dbReference type="RefSeq" id="XP_064853195.1">
    <property type="nucleotide sequence ID" value="XM_064997123.1"/>
</dbReference>
<dbReference type="EMBL" id="BTFZ01000011">
    <property type="protein sequence ID" value="GMM36199.1"/>
    <property type="molecule type" value="Genomic_DNA"/>
</dbReference>
<evidence type="ECO:0000313" key="8">
    <source>
        <dbReference type="Proteomes" id="UP001360560"/>
    </source>
</evidence>
<comment type="caution">
    <text evidence="7">The sequence shown here is derived from an EMBL/GenBank/DDBJ whole genome shotgun (WGS) entry which is preliminary data.</text>
</comment>
<sequence>MKLLNEEEISAHNEALFIGGFKGALGGLAVSTLIFTLGKQRFPAIGRLPIAFKTALKIAPPTFGISVMAELSSQDFDRKMYHDDPRIVERHLQELRRWKSLSWNDKFVESLSNHKYKVIVGAWAASLYGSWALVNRDPIMTQTQKLVQARVYAQFLTVGLLLGSIGLSVHEENLEKSRNIKKQSKDVDDTWKDIVEDEEKAELARGESLRLSADELGYAVKAKKATNN</sequence>
<dbReference type="InterPro" id="IPR007667">
    <property type="entry name" value="Hypoxia_induced_domain"/>
</dbReference>
<evidence type="ECO:0000259" key="6">
    <source>
        <dbReference type="PROSITE" id="PS51503"/>
    </source>
</evidence>
<organism evidence="7 8">
    <name type="scientific">Saccharomycopsis crataegensis</name>
    <dbReference type="NCBI Taxonomy" id="43959"/>
    <lineage>
        <taxon>Eukaryota</taxon>
        <taxon>Fungi</taxon>
        <taxon>Dikarya</taxon>
        <taxon>Ascomycota</taxon>
        <taxon>Saccharomycotina</taxon>
        <taxon>Saccharomycetes</taxon>
        <taxon>Saccharomycopsidaceae</taxon>
        <taxon>Saccharomycopsis</taxon>
    </lineage>
</organism>
<evidence type="ECO:0000256" key="2">
    <source>
        <dbReference type="ARBA" id="ARBA00022692"/>
    </source>
</evidence>